<dbReference type="NCBIfam" id="TIGR00858">
    <property type="entry name" value="bioF"/>
    <property type="match status" value="1"/>
</dbReference>
<evidence type="ECO:0000256" key="8">
    <source>
        <dbReference type="ARBA" id="ARBA00047715"/>
    </source>
</evidence>
<comment type="cofactor">
    <cofactor evidence="1 9 10">
        <name>pyridoxal 5'-phosphate</name>
        <dbReference type="ChEBI" id="CHEBI:597326"/>
    </cofactor>
</comment>
<dbReference type="AlphaFoldDB" id="A0A1D2QRR1"/>
<dbReference type="PROSITE" id="PS00599">
    <property type="entry name" value="AA_TRANSFER_CLASS_2"/>
    <property type="match status" value="1"/>
</dbReference>
<evidence type="ECO:0000256" key="7">
    <source>
        <dbReference type="ARBA" id="ARBA00022898"/>
    </source>
</evidence>
<sequence length="403" mass="43894">MSSFDEELRLDLQARRVQNRYRQRYNMSTPQAVNVTVDQRAYLAFCNNDYLGLANHPASIVSMQQVAAQYGVGSGASHLVYGHSKIHHRLEKALAAFTDRERALLFSTGYMANLGVISALTGRGDTIYEDRLNHASLIDAGLLSQASVKRYRHNDLHQLESLLSADQAKRKLVVVDGVFSMDGDLAPLPELSALCSKYQAQLMVDDAHGFGVLGKQGGGCAEHFKLTVEQLPILVGTLGKSFGSFGAFVAGSDALIETLIQVARTYIYTTALPPAVAAATSTTLTLLQEESWRRDKLNDVIRYFRQGAKKLGLPLIPLLPSQPMTPIQPILLGDDALVMSVAATLREQSILVGAIRPPTVPEGTARLRITLNVHHDQSDIDKLLDALANAIPATYLKSSMGET</sequence>
<dbReference type="GO" id="GO:0009102">
    <property type="term" value="P:biotin biosynthetic process"/>
    <property type="evidence" value="ECO:0007669"/>
    <property type="project" value="UniProtKB-UniRule"/>
</dbReference>
<comment type="function">
    <text evidence="9">Catalyzes the decarboxylative condensation of pimeloyl-[acyl-carrier protein] and L-alanine to produce 8-amino-7-oxononanoate (AON), [acyl-carrier protein], and carbon dioxide.</text>
</comment>
<dbReference type="InterPro" id="IPR015421">
    <property type="entry name" value="PyrdxlP-dep_Trfase_major"/>
</dbReference>
<dbReference type="HAMAP" id="MF_01693">
    <property type="entry name" value="BioF_aminotrans_2"/>
    <property type="match status" value="1"/>
</dbReference>
<comment type="catalytic activity">
    <reaction evidence="8 9">
        <text>6-carboxyhexanoyl-[ACP] + L-alanine + H(+) = (8S)-8-amino-7-oxononanoate + holo-[ACP] + CO2</text>
        <dbReference type="Rhea" id="RHEA:42288"/>
        <dbReference type="Rhea" id="RHEA-COMP:9685"/>
        <dbReference type="Rhea" id="RHEA-COMP:9955"/>
        <dbReference type="ChEBI" id="CHEBI:15378"/>
        <dbReference type="ChEBI" id="CHEBI:16526"/>
        <dbReference type="ChEBI" id="CHEBI:57972"/>
        <dbReference type="ChEBI" id="CHEBI:64479"/>
        <dbReference type="ChEBI" id="CHEBI:78846"/>
        <dbReference type="ChEBI" id="CHEBI:149468"/>
        <dbReference type="EC" id="2.3.1.47"/>
    </reaction>
</comment>
<gene>
    <name evidence="9" type="primary">bioF</name>
    <name evidence="12" type="ORF">AB835_04430</name>
</gene>
<comment type="similarity">
    <text evidence="3 9">Belongs to the class-II pyridoxal-phosphate-dependent aminotransferase family. BioF subfamily.</text>
</comment>
<dbReference type="InterPro" id="IPR001917">
    <property type="entry name" value="Aminotrans_II_pyridoxalP_BS"/>
</dbReference>
<comment type="subunit">
    <text evidence="4 9">Homodimer.</text>
</comment>
<evidence type="ECO:0000313" key="13">
    <source>
        <dbReference type="Proteomes" id="UP000242502"/>
    </source>
</evidence>
<evidence type="ECO:0000256" key="3">
    <source>
        <dbReference type="ARBA" id="ARBA00010008"/>
    </source>
</evidence>
<dbReference type="InterPro" id="IPR015422">
    <property type="entry name" value="PyrdxlP-dep_Trfase_small"/>
</dbReference>
<feature type="binding site" evidence="9">
    <location>
        <position position="134"/>
    </location>
    <ligand>
        <name>substrate</name>
    </ligand>
</feature>
<evidence type="ECO:0000256" key="4">
    <source>
        <dbReference type="ARBA" id="ARBA00011738"/>
    </source>
</evidence>
<feature type="modified residue" description="N6-(pyridoxal phosphate)lysine" evidence="9 10">
    <location>
        <position position="240"/>
    </location>
</feature>
<dbReference type="CDD" id="cd06454">
    <property type="entry name" value="KBL_like"/>
    <property type="match status" value="1"/>
</dbReference>
<dbReference type="Pfam" id="PF00155">
    <property type="entry name" value="Aminotran_1_2"/>
    <property type="match status" value="1"/>
</dbReference>
<dbReference type="GO" id="GO:0030170">
    <property type="term" value="F:pyridoxal phosphate binding"/>
    <property type="evidence" value="ECO:0007669"/>
    <property type="project" value="UniProtKB-UniRule"/>
</dbReference>
<dbReference type="PANTHER" id="PTHR13693">
    <property type="entry name" value="CLASS II AMINOTRANSFERASE/8-AMINO-7-OXONONANOATE SYNTHASE"/>
    <property type="match status" value="1"/>
</dbReference>
<dbReference type="InterPro" id="IPR050087">
    <property type="entry name" value="AON_synthase_class-II"/>
</dbReference>
<dbReference type="UniPathway" id="UPA00078"/>
<keyword evidence="7 9" id="KW-0663">Pyridoxal phosphate</keyword>
<dbReference type="SUPFAM" id="SSF53383">
    <property type="entry name" value="PLP-dependent transferases"/>
    <property type="match status" value="1"/>
</dbReference>
<name>A0A1D2QRR1_9GAMM</name>
<dbReference type="InterPro" id="IPR004839">
    <property type="entry name" value="Aminotransferase_I/II_large"/>
</dbReference>
<accession>A0A1D2QRR1</accession>
<reference evidence="12 13" key="1">
    <citation type="journal article" date="2016" name="Appl. Environ. Microbiol.">
        <title>Lack of Overt Genome Reduction in the Bryostatin-Producing Bryozoan Symbiont "Candidatus Endobugula sertula".</title>
        <authorList>
            <person name="Miller I.J."/>
            <person name="Vanee N."/>
            <person name="Fong S.S."/>
            <person name="Lim-Fong G.E."/>
            <person name="Kwan J.C."/>
        </authorList>
    </citation>
    <scope>NUCLEOTIDE SEQUENCE [LARGE SCALE GENOMIC DNA]</scope>
    <source>
        <strain evidence="12">AB1-4</strain>
    </source>
</reference>
<feature type="binding site" evidence="9">
    <location>
        <position position="208"/>
    </location>
    <ligand>
        <name>pyridoxal 5'-phosphate</name>
        <dbReference type="ChEBI" id="CHEBI:597326"/>
    </ligand>
</feature>
<dbReference type="EC" id="2.3.1.47" evidence="9"/>
<evidence type="ECO:0000313" key="12">
    <source>
        <dbReference type="EMBL" id="ODS24279.1"/>
    </source>
</evidence>
<feature type="binding site" evidence="9">
    <location>
        <position position="180"/>
    </location>
    <ligand>
        <name>pyridoxal 5'-phosphate</name>
        <dbReference type="ChEBI" id="CHEBI:597326"/>
    </ligand>
</feature>
<evidence type="ECO:0000256" key="5">
    <source>
        <dbReference type="ARBA" id="ARBA00022679"/>
    </source>
</evidence>
<dbReference type="Proteomes" id="UP000242502">
    <property type="component" value="Unassembled WGS sequence"/>
</dbReference>
<organism evidence="12 13">
    <name type="scientific">Candidatus Endobugula sertula</name>
    <name type="common">Bugula neritina bacterial symbiont</name>
    <dbReference type="NCBI Taxonomy" id="62101"/>
    <lineage>
        <taxon>Bacteria</taxon>
        <taxon>Pseudomonadati</taxon>
        <taxon>Pseudomonadota</taxon>
        <taxon>Gammaproteobacteria</taxon>
        <taxon>Cellvibrionales</taxon>
        <taxon>Cellvibrionaceae</taxon>
        <taxon>Candidatus Endobugula</taxon>
    </lineage>
</organism>
<evidence type="ECO:0000256" key="2">
    <source>
        <dbReference type="ARBA" id="ARBA00004746"/>
    </source>
</evidence>
<protein>
    <recommendedName>
        <fullName evidence="9">8-amino-7-oxononanoate synthase</fullName>
        <shortName evidence="9">AONS</shortName>
        <ecNumber evidence="9">2.3.1.47</ecNumber>
    </recommendedName>
    <alternativeName>
        <fullName evidence="9">7-keto-8-amino-pelargonic acid synthase</fullName>
        <shortName evidence="9">7-KAP synthase</shortName>
        <shortName evidence="9">KAPA synthase</shortName>
    </alternativeName>
    <alternativeName>
        <fullName evidence="9">8-amino-7-ketopelargonate synthase</fullName>
    </alternativeName>
</protein>
<dbReference type="STRING" id="62101.AB835_04430"/>
<feature type="binding site" evidence="9">
    <location>
        <position position="237"/>
    </location>
    <ligand>
        <name>pyridoxal 5'-phosphate</name>
        <dbReference type="ChEBI" id="CHEBI:597326"/>
    </ligand>
</feature>
<dbReference type="GO" id="GO:0008710">
    <property type="term" value="F:8-amino-7-oxononanoate synthase activity"/>
    <property type="evidence" value="ECO:0007669"/>
    <property type="project" value="UniProtKB-UniRule"/>
</dbReference>
<dbReference type="EMBL" id="MDLC01000011">
    <property type="protein sequence ID" value="ODS24279.1"/>
    <property type="molecule type" value="Genomic_DNA"/>
</dbReference>
<evidence type="ECO:0000259" key="11">
    <source>
        <dbReference type="Pfam" id="PF00155"/>
    </source>
</evidence>
<proteinExistence type="inferred from homology"/>
<evidence type="ECO:0000256" key="1">
    <source>
        <dbReference type="ARBA" id="ARBA00001933"/>
    </source>
</evidence>
<feature type="domain" description="Aminotransferase class I/classII large" evidence="11">
    <location>
        <begin position="43"/>
        <end position="387"/>
    </location>
</feature>
<keyword evidence="5 9" id="KW-0808">Transferase</keyword>
<dbReference type="PANTHER" id="PTHR13693:SF100">
    <property type="entry name" value="8-AMINO-7-OXONONANOATE SYNTHASE"/>
    <property type="match status" value="1"/>
</dbReference>
<dbReference type="InterPro" id="IPR015424">
    <property type="entry name" value="PyrdxlP-dep_Trfase"/>
</dbReference>
<dbReference type="InterPro" id="IPR022834">
    <property type="entry name" value="AONS_Proteobacteria"/>
</dbReference>
<evidence type="ECO:0000256" key="9">
    <source>
        <dbReference type="HAMAP-Rule" id="MF_01693"/>
    </source>
</evidence>
<comment type="caution">
    <text evidence="12">The sequence shown here is derived from an EMBL/GenBank/DDBJ whole genome shotgun (WGS) entry which is preliminary data.</text>
</comment>
<feature type="binding site" evidence="9">
    <location>
        <position position="22"/>
    </location>
    <ligand>
        <name>substrate</name>
    </ligand>
</feature>
<keyword evidence="6 9" id="KW-0093">Biotin biosynthesis</keyword>
<feature type="binding site" evidence="9">
    <location>
        <position position="359"/>
    </location>
    <ligand>
        <name>substrate</name>
    </ligand>
</feature>
<dbReference type="InterPro" id="IPR004723">
    <property type="entry name" value="AONS_Archaea/Proteobacteria"/>
</dbReference>
<dbReference type="Gene3D" id="3.40.640.10">
    <property type="entry name" value="Type I PLP-dependent aspartate aminotransferase-like (Major domain)"/>
    <property type="match status" value="1"/>
</dbReference>
<comment type="pathway">
    <text evidence="2 9">Cofactor biosynthesis; biotin biosynthesis.</text>
</comment>
<evidence type="ECO:0000256" key="6">
    <source>
        <dbReference type="ARBA" id="ARBA00022756"/>
    </source>
</evidence>
<feature type="binding site" evidence="9">
    <location>
        <begin position="109"/>
        <end position="110"/>
    </location>
    <ligand>
        <name>pyridoxal 5'-phosphate</name>
        <dbReference type="ChEBI" id="CHEBI:597326"/>
    </ligand>
</feature>
<evidence type="ECO:0000256" key="10">
    <source>
        <dbReference type="PIRSR" id="PIRSR604723-51"/>
    </source>
</evidence>
<dbReference type="Gene3D" id="3.90.1150.10">
    <property type="entry name" value="Aspartate Aminotransferase, domain 1"/>
    <property type="match status" value="1"/>
</dbReference>